<dbReference type="OrthoDB" id="16281at2759"/>
<name>A0A9N9W9W9_9NEOP</name>
<proteinExistence type="predicted"/>
<dbReference type="PANTHER" id="PTHR22870">
    <property type="entry name" value="REGULATOR OF CHROMOSOME CONDENSATION"/>
    <property type="match status" value="1"/>
</dbReference>
<dbReference type="PANTHER" id="PTHR22870:SF408">
    <property type="entry name" value="OS09G0560450 PROTEIN"/>
    <property type="match status" value="1"/>
</dbReference>
<evidence type="ECO:0000256" key="3">
    <source>
        <dbReference type="SAM" id="MobiDB-lite"/>
    </source>
</evidence>
<feature type="repeat" description="RCC1" evidence="2">
    <location>
        <begin position="915"/>
        <end position="981"/>
    </location>
</feature>
<feature type="repeat" description="RCC1" evidence="2">
    <location>
        <begin position="813"/>
        <end position="864"/>
    </location>
</feature>
<accession>A0A9N9W9W9</accession>
<feature type="compositionally biased region" description="Polar residues" evidence="3">
    <location>
        <begin position="929"/>
        <end position="942"/>
    </location>
</feature>
<evidence type="ECO:0000313" key="5">
    <source>
        <dbReference type="Proteomes" id="UP001153714"/>
    </source>
</evidence>
<evidence type="ECO:0000256" key="2">
    <source>
        <dbReference type="PROSITE-ProRule" id="PRU00235"/>
    </source>
</evidence>
<dbReference type="Proteomes" id="UP001153714">
    <property type="component" value="Chromosome 13"/>
</dbReference>
<feature type="repeat" description="RCC1" evidence="2">
    <location>
        <begin position="982"/>
        <end position="1049"/>
    </location>
</feature>
<organism evidence="4 5">
    <name type="scientific">Diatraea saccharalis</name>
    <name type="common">sugarcane borer</name>
    <dbReference type="NCBI Taxonomy" id="40085"/>
    <lineage>
        <taxon>Eukaryota</taxon>
        <taxon>Metazoa</taxon>
        <taxon>Ecdysozoa</taxon>
        <taxon>Arthropoda</taxon>
        <taxon>Hexapoda</taxon>
        <taxon>Insecta</taxon>
        <taxon>Pterygota</taxon>
        <taxon>Neoptera</taxon>
        <taxon>Endopterygota</taxon>
        <taxon>Lepidoptera</taxon>
        <taxon>Glossata</taxon>
        <taxon>Ditrysia</taxon>
        <taxon>Pyraloidea</taxon>
        <taxon>Crambidae</taxon>
        <taxon>Crambinae</taxon>
        <taxon>Diatraea</taxon>
    </lineage>
</organism>
<evidence type="ECO:0000313" key="4">
    <source>
        <dbReference type="EMBL" id="CAG9784994.1"/>
    </source>
</evidence>
<keyword evidence="5" id="KW-1185">Reference proteome</keyword>
<dbReference type="Pfam" id="PF00415">
    <property type="entry name" value="RCC1"/>
    <property type="match status" value="2"/>
</dbReference>
<dbReference type="InterPro" id="IPR051210">
    <property type="entry name" value="Ub_ligase/GEF_domain"/>
</dbReference>
<gene>
    <name evidence="4" type="ORF">DIATSA_LOCUS3054</name>
</gene>
<dbReference type="PROSITE" id="PS50012">
    <property type="entry name" value="RCC1_3"/>
    <property type="match status" value="5"/>
</dbReference>
<dbReference type="Pfam" id="PF13540">
    <property type="entry name" value="RCC1_2"/>
    <property type="match status" value="3"/>
</dbReference>
<dbReference type="SUPFAM" id="SSF50978">
    <property type="entry name" value="WD40 repeat-like"/>
    <property type="match status" value="1"/>
</dbReference>
<reference evidence="4" key="1">
    <citation type="submission" date="2021-12" db="EMBL/GenBank/DDBJ databases">
        <authorList>
            <person name="King R."/>
        </authorList>
    </citation>
    <scope>NUCLEOTIDE SEQUENCE</scope>
</reference>
<feature type="repeat" description="RCC1" evidence="2">
    <location>
        <begin position="752"/>
        <end position="812"/>
    </location>
</feature>
<feature type="region of interest" description="Disordered" evidence="3">
    <location>
        <begin position="929"/>
        <end position="948"/>
    </location>
</feature>
<protein>
    <submittedName>
        <fullName evidence="4">Uncharacterized protein</fullName>
    </submittedName>
</protein>
<dbReference type="InterPro" id="IPR009091">
    <property type="entry name" value="RCC1/BLIP-II"/>
</dbReference>
<dbReference type="PROSITE" id="PS00626">
    <property type="entry name" value="RCC1_2"/>
    <property type="match status" value="4"/>
</dbReference>
<reference evidence="4" key="2">
    <citation type="submission" date="2022-10" db="EMBL/GenBank/DDBJ databases">
        <authorList>
            <consortium name="ENA_rothamsted_submissions"/>
            <consortium name="culmorum"/>
            <person name="King R."/>
        </authorList>
    </citation>
    <scope>NUCLEOTIDE SEQUENCE</scope>
</reference>
<dbReference type="Gene3D" id="2.130.10.30">
    <property type="entry name" value="Regulator of chromosome condensation 1/beta-lactamase-inhibitor protein II"/>
    <property type="match status" value="3"/>
</dbReference>
<dbReference type="InterPro" id="IPR000408">
    <property type="entry name" value="Reg_chr_condens"/>
</dbReference>
<feature type="repeat" description="RCC1" evidence="2">
    <location>
        <begin position="865"/>
        <end position="914"/>
    </location>
</feature>
<keyword evidence="1" id="KW-0677">Repeat</keyword>
<dbReference type="SUPFAM" id="SSF50985">
    <property type="entry name" value="RCC1/BLIP-II"/>
    <property type="match status" value="1"/>
</dbReference>
<dbReference type="InterPro" id="IPR036322">
    <property type="entry name" value="WD40_repeat_dom_sf"/>
</dbReference>
<dbReference type="EMBL" id="OU893344">
    <property type="protein sequence ID" value="CAG9784994.1"/>
    <property type="molecule type" value="Genomic_DNA"/>
</dbReference>
<evidence type="ECO:0000256" key="1">
    <source>
        <dbReference type="ARBA" id="ARBA00022737"/>
    </source>
</evidence>
<sequence>MAPANDNLDFSGLFKLDVLVHLDISAYTFYEVGLKKFLAFCSDKELLFFYINPQTERLERNYDWDFVDNPIHCMCFEPSGTWLLILSDNKVLLVPFLPLFTPQNAFDHKWSLSSVTVLPIPDLPKPISVVWWLTKESENVLIIGTEKGLLSFYCLESQSIVAQLKIPGEIMDLQMCFDDSLDLLILLISKNKTQHGKLILEHRSYGYNYLTQVRLQIEKEKKDGFMSYLRQLSKDKLTLLIHGGSKDDKSQSDYSLEPTEYLPFFRKRSRNWALSAQYLNGRHFLTAFELKDGTLVLESPGDDSPSRTIRPKIEKDEYIQALWSHRLVYLFKKNEVVVHSTSFSVIHGEALLGAKREFSELWSAELIGDVRRAHLMSVREPLASKEGWREPTFLCDLKLPRFSLVPCLIVTDSGAYILNTVCDPCEWLVGIMTRGGVGAEQAAAALAAPLPALLRAAADLLMSRGKVAPAEYLFSLSQSQPDLWVARLGVFGRLDKLSMYQPTGNQGLGGATITLKLLALLLKLATNNVEKHELNLKLTLLNSAKLSELSCIAAAIGLWDNLPTFSIHCGLPNLILVAVKARNDICRGALNCLLGQTCLTPFLLEEDPQWLFDYIVERSKKFDTIILKRICLWLNPLQDQLRPLIRDMKQGISSIYTTRMLQLIATFIHVACEYEARHPCPEICLEVIQNVETWKNQFAPRRSVSCGLTHWSVADDGNAKIMMTKTPIKTDIIGRVIDVACGRHHTIVLTENGVYSAGDNTYGQLGVGNCWAGGVGDTASSGGRLLHVPYQWTAPVVDIACGHYHSAAIDAGGRLYTWGWGVHGQLGHGIIDDEHSPRMVAKFQGRKVLSVGCGACHTVTLMKNGEVWACGPAIFGQLGSGNREKSSIPIRVVLPDAVEIIAAGYFHTLALTCKGQLYTWGASPQQVRAANARRTGSPNASPSDPPVDPHLVPSLVDTQNVYGRIVQIAAGWHHSCLINNMGTFYSWGLNFDGQLGSGDRKQVIIPTEVEICDDSKKSSPKTPEVEDKDFCSKALVACGGDFTVYVSDDGRVYACGNYQPASNNTVKEKTNTRVIMMKTTKRVIKIPAKDSNSKFFFKKIDRIDVMFPFNIEGSERKLIEPAHNPLVGLNDFNKKSWADDLILLLKPWISEEKLTGNLNMSAKFAFHNEMYSKCLNFLLQNLKTVPKDDCLYFNHTEIDEDPDKTDHVHNKDRFKITITNIMSKRIKEVSLYLLNEKRYPEVDFELFKTLPCCCDEFNYLPKELTPNFIINTSERNLSTKAANIIDECMSLFPVDVTLWETCFRLSKDFFIDNDLSVPDLETVLRKYMESNATTMADAIMYTNDCMQYSEILSPKFYLNMCSQVLDTWS</sequence>